<name>A0A316EHJ9_9BACT</name>
<sequence>MTNLPYTEIILMKNKFPIYFILLLVLAGSCITPITDFTQVSSLSFLSVEASLTDQAGPQKVRLYMSSERLTGAYFTPISKAKVYFLDEKGVREDLTESSSSKGTYVSSTTFAGRVGGSYTLNIETAEGKKYKSVAETMKAAPEIENVITRFEILDNYAKGDPRRAGFNIYLDFQDPNTLGDNYQWYWKHYQRADICETCVGGSYDFFKNTCVMPRVPTDKTLNYKCDGDCWDITFSTDINILSDAYLNGQRVTGKLVARLPFDGISPYYLQLEQRSITANSYNYYQGLKTQTQSNGTLFDVPAETRFSYNIKSTTNPEEKILGVFDVFAVRRKIFYIDRSLSNTQGELPTTKKLEGDIYTCPIGLANCKELVQCYDGLYRTPFKPAGWKE</sequence>
<dbReference type="InterPro" id="IPR025345">
    <property type="entry name" value="DUF4249"/>
</dbReference>
<keyword evidence="1" id="KW-0472">Membrane</keyword>
<dbReference type="Proteomes" id="UP000245489">
    <property type="component" value="Unassembled WGS sequence"/>
</dbReference>
<reference evidence="2 3" key="1">
    <citation type="submission" date="2018-05" db="EMBL/GenBank/DDBJ databases">
        <title>Genomic Encyclopedia of Archaeal and Bacterial Type Strains, Phase II (KMG-II): from individual species to whole genera.</title>
        <authorList>
            <person name="Goeker M."/>
        </authorList>
    </citation>
    <scope>NUCLEOTIDE SEQUENCE [LARGE SCALE GENOMIC DNA]</scope>
    <source>
        <strain evidence="2 3">DSM 22214</strain>
    </source>
</reference>
<protein>
    <submittedName>
        <fullName evidence="2">Uncharacterized protein DUF4249</fullName>
    </submittedName>
</protein>
<keyword evidence="1" id="KW-1133">Transmembrane helix</keyword>
<proteinExistence type="predicted"/>
<comment type="caution">
    <text evidence="2">The sequence shown here is derived from an EMBL/GenBank/DDBJ whole genome shotgun (WGS) entry which is preliminary data.</text>
</comment>
<organism evidence="2 3">
    <name type="scientific">Arcicella aurantiaca</name>
    <dbReference type="NCBI Taxonomy" id="591202"/>
    <lineage>
        <taxon>Bacteria</taxon>
        <taxon>Pseudomonadati</taxon>
        <taxon>Bacteroidota</taxon>
        <taxon>Cytophagia</taxon>
        <taxon>Cytophagales</taxon>
        <taxon>Flectobacillaceae</taxon>
        <taxon>Arcicella</taxon>
    </lineage>
</organism>
<dbReference type="Pfam" id="PF14054">
    <property type="entry name" value="DUF4249"/>
    <property type="match status" value="1"/>
</dbReference>
<dbReference type="EMBL" id="QGGO01000001">
    <property type="protein sequence ID" value="PWK29267.1"/>
    <property type="molecule type" value="Genomic_DNA"/>
</dbReference>
<evidence type="ECO:0000313" key="3">
    <source>
        <dbReference type="Proteomes" id="UP000245489"/>
    </source>
</evidence>
<keyword evidence="3" id="KW-1185">Reference proteome</keyword>
<evidence type="ECO:0000313" key="2">
    <source>
        <dbReference type="EMBL" id="PWK29267.1"/>
    </source>
</evidence>
<gene>
    <name evidence="2" type="ORF">LV89_00107</name>
</gene>
<feature type="transmembrane region" description="Helical" evidence="1">
    <location>
        <begin position="16"/>
        <end position="34"/>
    </location>
</feature>
<accession>A0A316EHJ9</accession>
<evidence type="ECO:0000256" key="1">
    <source>
        <dbReference type="SAM" id="Phobius"/>
    </source>
</evidence>
<dbReference type="AlphaFoldDB" id="A0A316EHJ9"/>
<keyword evidence="1" id="KW-0812">Transmembrane</keyword>